<name>A0A6G4QSR0_9CAUL</name>
<proteinExistence type="predicted"/>
<dbReference type="EMBL" id="JAAKGT010000001">
    <property type="protein sequence ID" value="NGM48364.1"/>
    <property type="molecule type" value="Genomic_DNA"/>
</dbReference>
<dbReference type="InterPro" id="IPR053728">
    <property type="entry name" value="Alginate_Permeability_Chnl"/>
</dbReference>
<dbReference type="Pfam" id="PF13372">
    <property type="entry name" value="Alginate_exp"/>
    <property type="match status" value="1"/>
</dbReference>
<keyword evidence="1" id="KW-0732">Signal</keyword>
<dbReference type="Gene3D" id="2.40.160.100">
    <property type="match status" value="1"/>
</dbReference>
<feature type="signal peptide" evidence="1">
    <location>
        <begin position="1"/>
        <end position="18"/>
    </location>
</feature>
<accession>A0A6G4QSR0</accession>
<evidence type="ECO:0000313" key="3">
    <source>
        <dbReference type="EMBL" id="NGM48364.1"/>
    </source>
</evidence>
<reference evidence="3" key="1">
    <citation type="submission" date="2020-02" db="EMBL/GenBank/DDBJ databases">
        <authorList>
            <person name="Gao J."/>
            <person name="Sun J."/>
        </authorList>
    </citation>
    <scope>NUCLEOTIDE SEQUENCE</scope>
    <source>
        <strain evidence="3">602-2</strain>
    </source>
</reference>
<protein>
    <submittedName>
        <fullName evidence="3">Alginate export family protein</fullName>
    </submittedName>
</protein>
<gene>
    <name evidence="3" type="ORF">G5B46_01960</name>
</gene>
<dbReference type="InterPro" id="IPR025388">
    <property type="entry name" value="Alginate_export_dom"/>
</dbReference>
<feature type="chain" id="PRO_5026201769" evidence="1">
    <location>
        <begin position="19"/>
        <end position="489"/>
    </location>
</feature>
<dbReference type="RefSeq" id="WP_165255593.1">
    <property type="nucleotide sequence ID" value="NZ_JAAKGT010000001.1"/>
</dbReference>
<evidence type="ECO:0000259" key="2">
    <source>
        <dbReference type="Pfam" id="PF13372"/>
    </source>
</evidence>
<dbReference type="AlphaFoldDB" id="A0A6G4QSR0"/>
<feature type="domain" description="Alginate export" evidence="2">
    <location>
        <begin position="92"/>
        <end position="474"/>
    </location>
</feature>
<sequence>MLLTTVAAAALLAPVADAPIATQAPSQATDRVVPIPAQNAPSPGNVPPPAATKAPAFKLINHDEDWSYLADPAKRTTPWSKLKYIPVGETSYLSLGGEFRLRLEDRGNERFGRGAQDEDGNAQTRTRLWADLHMGSRLRAFVDVQDARSIDLDSGEPPIEVSRWDLHQAFLETNAEVGDAKVRLRVGRQELGLGAYRIFDMREGANSRTSFDMARVLVDRKSGWSGGAFYGYALREAKTSWDDATNFDYRLAGVTASRTLGQGPTAPKLELLYVNSDKRGAVYDSVTGGRDRRGSYSARLAGRYGAWDYDLEGVYQGGTYRDLDVSAWYVSAMGGYTFKAPWSPRLGLRLEAASGDKDRTDGKLNSYAQMFPQPISLRTDFGITNMVAIQPQLTFKPTTKLTAGLQVAGLWRQSDEDGLYGLGGQVLRGGLEGTAHYVGWRQAAFASYAVSPFVTVTGILNHTTSGTFLKQTGMADDQTYAGLIVGLRF</sequence>
<organism evidence="3">
    <name type="scientific">Caulobacter sp. 602-2</name>
    <dbReference type="NCBI Taxonomy" id="2710887"/>
    <lineage>
        <taxon>Bacteria</taxon>
        <taxon>Pseudomonadati</taxon>
        <taxon>Pseudomonadota</taxon>
        <taxon>Alphaproteobacteria</taxon>
        <taxon>Caulobacterales</taxon>
        <taxon>Caulobacteraceae</taxon>
        <taxon>Caulobacter</taxon>
    </lineage>
</organism>
<comment type="caution">
    <text evidence="3">The sequence shown here is derived from an EMBL/GenBank/DDBJ whole genome shotgun (WGS) entry which is preliminary data.</text>
</comment>
<evidence type="ECO:0000256" key="1">
    <source>
        <dbReference type="SAM" id="SignalP"/>
    </source>
</evidence>